<dbReference type="InterPro" id="IPR001932">
    <property type="entry name" value="PPM-type_phosphatase-like_dom"/>
</dbReference>
<dbReference type="InterPro" id="IPR052016">
    <property type="entry name" value="Bact_Sigma-Reg"/>
</dbReference>
<keyword evidence="6" id="KW-1185">Reference proteome</keyword>
<dbReference type="Proteomes" id="UP000326553">
    <property type="component" value="Chromosome"/>
</dbReference>
<protein>
    <submittedName>
        <fullName evidence="5">Serine/threonine-protein phosphatase</fullName>
    </submittedName>
</protein>
<dbReference type="SMART" id="SM00331">
    <property type="entry name" value="PP2C_SIG"/>
    <property type="match status" value="1"/>
</dbReference>
<evidence type="ECO:0000256" key="2">
    <source>
        <dbReference type="SAM" id="MobiDB-lite"/>
    </source>
</evidence>
<keyword evidence="1" id="KW-0378">Hydrolase</keyword>
<dbReference type="GO" id="GO:0016791">
    <property type="term" value="F:phosphatase activity"/>
    <property type="evidence" value="ECO:0007669"/>
    <property type="project" value="TreeGrafter"/>
</dbReference>
<dbReference type="KEGG" id="salw:CP975_29760"/>
<reference evidence="5 6" key="1">
    <citation type="submission" date="2017-09" db="EMBL/GenBank/DDBJ databases">
        <authorList>
            <person name="Lee N."/>
            <person name="Cho B.-K."/>
        </authorList>
    </citation>
    <scope>NUCLEOTIDE SEQUENCE [LARGE SCALE GENOMIC DNA]</scope>
    <source>
        <strain evidence="5 6">ATCC 12461</strain>
    </source>
</reference>
<dbReference type="OrthoDB" id="3210173at2"/>
<feature type="transmembrane region" description="Helical" evidence="3">
    <location>
        <begin position="72"/>
        <end position="89"/>
    </location>
</feature>
<keyword evidence="3" id="KW-0472">Membrane</keyword>
<evidence type="ECO:0000313" key="6">
    <source>
        <dbReference type="Proteomes" id="UP000326553"/>
    </source>
</evidence>
<name>A0A5J6HQW4_STRAD</name>
<accession>A0A5J6HQW4</accession>
<dbReference type="InterPro" id="IPR036457">
    <property type="entry name" value="PPM-type-like_dom_sf"/>
</dbReference>
<dbReference type="PANTHER" id="PTHR43156">
    <property type="entry name" value="STAGE II SPORULATION PROTEIN E-RELATED"/>
    <property type="match status" value="1"/>
</dbReference>
<evidence type="ECO:0000259" key="4">
    <source>
        <dbReference type="SMART" id="SM00331"/>
    </source>
</evidence>
<keyword evidence="3" id="KW-0812">Transmembrane</keyword>
<proteinExistence type="predicted"/>
<organism evidence="5 6">
    <name type="scientific">Streptomyces alboniger</name>
    <dbReference type="NCBI Taxonomy" id="132473"/>
    <lineage>
        <taxon>Bacteria</taxon>
        <taxon>Bacillati</taxon>
        <taxon>Actinomycetota</taxon>
        <taxon>Actinomycetes</taxon>
        <taxon>Kitasatosporales</taxon>
        <taxon>Streptomycetaceae</taxon>
        <taxon>Streptomyces</taxon>
        <taxon>Streptomyces aurantiacus group</taxon>
    </lineage>
</organism>
<feature type="transmembrane region" description="Helical" evidence="3">
    <location>
        <begin position="21"/>
        <end position="43"/>
    </location>
</feature>
<dbReference type="EMBL" id="CP023695">
    <property type="protein sequence ID" value="QEV21174.1"/>
    <property type="molecule type" value="Genomic_DNA"/>
</dbReference>
<evidence type="ECO:0000256" key="1">
    <source>
        <dbReference type="ARBA" id="ARBA00022801"/>
    </source>
</evidence>
<gene>
    <name evidence="5" type="ORF">CP975_29760</name>
</gene>
<feature type="domain" description="PPM-type phosphatase" evidence="4">
    <location>
        <begin position="152"/>
        <end position="362"/>
    </location>
</feature>
<feature type="transmembrane region" description="Helical" evidence="3">
    <location>
        <begin position="101"/>
        <end position="120"/>
    </location>
</feature>
<evidence type="ECO:0000313" key="5">
    <source>
        <dbReference type="EMBL" id="QEV21174.1"/>
    </source>
</evidence>
<dbReference type="PANTHER" id="PTHR43156:SF2">
    <property type="entry name" value="STAGE II SPORULATION PROTEIN E"/>
    <property type="match status" value="1"/>
</dbReference>
<evidence type="ECO:0000256" key="3">
    <source>
        <dbReference type="SAM" id="Phobius"/>
    </source>
</evidence>
<feature type="region of interest" description="Disordered" evidence="2">
    <location>
        <begin position="366"/>
        <end position="385"/>
    </location>
</feature>
<dbReference type="Pfam" id="PF07228">
    <property type="entry name" value="SpoIIE"/>
    <property type="match status" value="1"/>
</dbReference>
<dbReference type="Gene3D" id="3.60.40.10">
    <property type="entry name" value="PPM-type phosphatase domain"/>
    <property type="match status" value="1"/>
</dbReference>
<sequence>MRGARGSEAIAARRKGRQGQWAPQVRVFLVGGALTAGGVLTAHLTVTEWRLTPGLLLIGPVLISARKGPKATAGAVVWSVAISVTWPLALSVVDRHSGELSPAAVVFECLVLVIGGGAAVHGARRRVAREAELVRVAQRSRDAVLRPLAAEVGGVGFSSLYRSVSEFGLGGDLYDLARTPYGPRVLIGDVRGHGPEAAVLGAATVGAFREGACATPALVDLAAGLDTRISGDLGPEDFVTVLLAEFVPGEVRLVNCGHPAPLRIGLRAEPLAPSRPSAPLGLGPRPQLQRARLGVGERLLLYTDGLSEARDAQGTMLPLDDRVREAACLPLLPECLDALLSLATAHAGGSLQDDLALIMCEPRRATSMGEGGGTHDPPAVRDRCL</sequence>
<keyword evidence="3" id="KW-1133">Transmembrane helix</keyword>
<dbReference type="AlphaFoldDB" id="A0A5J6HQW4"/>